<accession>A0A9W4D656</accession>
<protein>
    <submittedName>
        <fullName evidence="2">BgTH12-00299</fullName>
    </submittedName>
</protein>
<sequence>MIYVLFFLILICSSFARPAPSSSISDFNKRNSKPRHVGYKCLSSQVNIRDIRSTMKGACDHIRKRKQKKGFSLFLFDLFGGPISVKPFPETVKFGFPKDAQMDAVPETALFMHSFNFVVFSPSKCQFLGMVREKADPDETSYMSCKKATWPLNWFEVMDPRSLEGYGADELEK</sequence>
<name>A0A9W4D656_BLUGR</name>
<proteinExistence type="predicted"/>
<organism evidence="2 3">
    <name type="scientific">Blumeria graminis f. sp. triticale</name>
    <dbReference type="NCBI Taxonomy" id="1689686"/>
    <lineage>
        <taxon>Eukaryota</taxon>
        <taxon>Fungi</taxon>
        <taxon>Dikarya</taxon>
        <taxon>Ascomycota</taxon>
        <taxon>Pezizomycotina</taxon>
        <taxon>Leotiomycetes</taxon>
        <taxon>Erysiphales</taxon>
        <taxon>Erysiphaceae</taxon>
        <taxon>Blumeria</taxon>
    </lineage>
</organism>
<dbReference type="Proteomes" id="UP000683417">
    <property type="component" value="Unassembled WGS sequence"/>
</dbReference>
<feature type="signal peptide" evidence="1">
    <location>
        <begin position="1"/>
        <end position="16"/>
    </location>
</feature>
<evidence type="ECO:0000313" key="2">
    <source>
        <dbReference type="EMBL" id="CAD6504796.1"/>
    </source>
</evidence>
<evidence type="ECO:0000256" key="1">
    <source>
        <dbReference type="SAM" id="SignalP"/>
    </source>
</evidence>
<feature type="chain" id="PRO_5040939456" evidence="1">
    <location>
        <begin position="17"/>
        <end position="173"/>
    </location>
</feature>
<reference evidence="2" key="1">
    <citation type="submission" date="2020-10" db="EMBL/GenBank/DDBJ databases">
        <authorList>
            <person name="Muller C M."/>
        </authorList>
    </citation>
    <scope>NUCLEOTIDE SEQUENCE</scope>
    <source>
        <strain evidence="2">THUN-12</strain>
    </source>
</reference>
<comment type="caution">
    <text evidence="2">The sequence shown here is derived from an EMBL/GenBank/DDBJ whole genome shotgun (WGS) entry which is preliminary data.</text>
</comment>
<evidence type="ECO:0000313" key="3">
    <source>
        <dbReference type="Proteomes" id="UP000683417"/>
    </source>
</evidence>
<keyword evidence="1" id="KW-0732">Signal</keyword>
<dbReference type="EMBL" id="CAJHIT010000009">
    <property type="protein sequence ID" value="CAD6504796.1"/>
    <property type="molecule type" value="Genomic_DNA"/>
</dbReference>
<gene>
    <name evidence="2" type="ORF">BGTH12_LOCUS6154</name>
</gene>
<dbReference type="AlphaFoldDB" id="A0A9W4D656"/>